<evidence type="ECO:0000313" key="7">
    <source>
        <dbReference type="Proteomes" id="UP000237846"/>
    </source>
</evidence>
<sequence>MSDTNRSGGNGGLEEAEVVVVGAGPVGLLLGCELARRGVDVRLFDAKAAGTPTGARGRGLTPRSLEVLDDLGVADAVYARGRRNPATLLYDGARVVREVDPGTDPANEPTPDSPHRCSYVELPQQATEAILTERLAEAGARVESGWTLTGLDARPGHATAVVEADGAVRRVRAGYVVGCDGGHSTVRGLAGIGFRGETWESEHYITGCVELDGLDPDRLHVWPDPGAGIVALSRQRELGLWVFFAAVAPDAGGELPPPTAATLRRIFDQRCGLPGVAFGATSATSTWRPNIRMAERFRAGRVLLAGDAAHVHSPSGGQGMNTGIQDAYNLGWKLAHVLRGAPEALLDSYQAERLPVAAGLLASTTRRHRAFHREGGSGERTAAVGNTIAATDTYGDTTQLSIGYRGGPLARELGGPADPAAGDRAPDAPCERPGGGPVRLFDLFRGVHLTLLLFGGAAAPASVPPGGLLRVVPVLGPGEAPRLDAVVDTGGHAHRAYGATGPAAVLVRPDGHIGLTAPDGRHPGLADYLALTVPRAVRA</sequence>
<keyword evidence="4" id="KW-0274">FAD</keyword>
<comment type="similarity">
    <text evidence="2">Belongs to the PheA/TfdB FAD monooxygenase family.</text>
</comment>
<dbReference type="PANTHER" id="PTHR43004">
    <property type="entry name" value="TRK SYSTEM POTASSIUM UPTAKE PROTEIN"/>
    <property type="match status" value="1"/>
</dbReference>
<reference evidence="6 7" key="1">
    <citation type="submission" date="2018-03" db="EMBL/GenBank/DDBJ databases">
        <title>Genomic Encyclopedia of Archaeal and Bacterial Type Strains, Phase II (KMG-II): from individual species to whole genera.</title>
        <authorList>
            <person name="Goeker M."/>
        </authorList>
    </citation>
    <scope>NUCLEOTIDE SEQUENCE [LARGE SCALE GENOMIC DNA]</scope>
    <source>
        <strain evidence="6 7">DSM 45601</strain>
    </source>
</reference>
<evidence type="ECO:0000313" key="6">
    <source>
        <dbReference type="EMBL" id="PRX97751.1"/>
    </source>
</evidence>
<dbReference type="InterPro" id="IPR002938">
    <property type="entry name" value="FAD-bd"/>
</dbReference>
<comment type="caution">
    <text evidence="6">The sequence shown here is derived from an EMBL/GenBank/DDBJ whole genome shotgun (WGS) entry which is preliminary data.</text>
</comment>
<dbReference type="Gene3D" id="3.50.50.60">
    <property type="entry name" value="FAD/NAD(P)-binding domain"/>
    <property type="match status" value="1"/>
</dbReference>
<dbReference type="Pfam" id="PF01494">
    <property type="entry name" value="FAD_binding_3"/>
    <property type="match status" value="1"/>
</dbReference>
<dbReference type="NCBIfam" id="NF004832">
    <property type="entry name" value="PRK06184.1"/>
    <property type="match status" value="1"/>
</dbReference>
<dbReference type="OrthoDB" id="8670884at2"/>
<dbReference type="InterPro" id="IPR050641">
    <property type="entry name" value="RIFMO-like"/>
</dbReference>
<dbReference type="AlphaFoldDB" id="A0A2T0Q1U9"/>
<keyword evidence="7" id="KW-1185">Reference proteome</keyword>
<organism evidence="6 7">
    <name type="scientific">Allonocardiopsis opalescens</name>
    <dbReference type="NCBI Taxonomy" id="1144618"/>
    <lineage>
        <taxon>Bacteria</taxon>
        <taxon>Bacillati</taxon>
        <taxon>Actinomycetota</taxon>
        <taxon>Actinomycetes</taxon>
        <taxon>Streptosporangiales</taxon>
        <taxon>Allonocardiopsis</taxon>
    </lineage>
</organism>
<keyword evidence="3" id="KW-0285">Flavoprotein</keyword>
<dbReference type="Gene3D" id="3.40.30.120">
    <property type="match status" value="1"/>
</dbReference>
<protein>
    <submittedName>
        <fullName evidence="6">2-polyprenyl-6-methoxyphenol hydroxylase-like FAD-dependent oxidoreductase</fullName>
    </submittedName>
</protein>
<dbReference type="Pfam" id="PF21274">
    <property type="entry name" value="Rng_hyd_C"/>
    <property type="match status" value="1"/>
</dbReference>
<evidence type="ECO:0000256" key="2">
    <source>
        <dbReference type="ARBA" id="ARBA00007801"/>
    </source>
</evidence>
<dbReference type="EMBL" id="PVZC01000005">
    <property type="protein sequence ID" value="PRX97751.1"/>
    <property type="molecule type" value="Genomic_DNA"/>
</dbReference>
<dbReference type="Proteomes" id="UP000237846">
    <property type="component" value="Unassembled WGS sequence"/>
</dbReference>
<dbReference type="SUPFAM" id="SSF52833">
    <property type="entry name" value="Thioredoxin-like"/>
    <property type="match status" value="1"/>
</dbReference>
<evidence type="ECO:0000259" key="5">
    <source>
        <dbReference type="Pfam" id="PF01494"/>
    </source>
</evidence>
<dbReference type="GO" id="GO:0071949">
    <property type="term" value="F:FAD binding"/>
    <property type="evidence" value="ECO:0007669"/>
    <property type="project" value="InterPro"/>
</dbReference>
<dbReference type="PRINTS" id="PR00420">
    <property type="entry name" value="RNGMNOXGNASE"/>
</dbReference>
<proteinExistence type="inferred from homology"/>
<evidence type="ECO:0000256" key="3">
    <source>
        <dbReference type="ARBA" id="ARBA00022630"/>
    </source>
</evidence>
<gene>
    <name evidence="6" type="ORF">CLV72_105101</name>
</gene>
<evidence type="ECO:0000256" key="4">
    <source>
        <dbReference type="ARBA" id="ARBA00022827"/>
    </source>
</evidence>
<accession>A0A2T0Q1U9</accession>
<comment type="cofactor">
    <cofactor evidence="1">
        <name>FAD</name>
        <dbReference type="ChEBI" id="CHEBI:57692"/>
    </cofactor>
</comment>
<dbReference type="InterPro" id="IPR036188">
    <property type="entry name" value="FAD/NAD-bd_sf"/>
</dbReference>
<dbReference type="RefSeq" id="WP_106247371.1">
    <property type="nucleotide sequence ID" value="NZ_PVZC01000005.1"/>
</dbReference>
<dbReference type="PANTHER" id="PTHR43004:SF19">
    <property type="entry name" value="BINDING MONOOXYGENASE, PUTATIVE (JCVI)-RELATED"/>
    <property type="match status" value="1"/>
</dbReference>
<dbReference type="Gene3D" id="3.30.70.2450">
    <property type="match status" value="1"/>
</dbReference>
<evidence type="ECO:0000256" key="1">
    <source>
        <dbReference type="ARBA" id="ARBA00001974"/>
    </source>
</evidence>
<dbReference type="SUPFAM" id="SSF51905">
    <property type="entry name" value="FAD/NAD(P)-binding domain"/>
    <property type="match status" value="1"/>
</dbReference>
<feature type="domain" description="FAD-binding" evidence="5">
    <location>
        <begin position="15"/>
        <end position="361"/>
    </location>
</feature>
<dbReference type="PROSITE" id="PS51257">
    <property type="entry name" value="PROKAR_LIPOPROTEIN"/>
    <property type="match status" value="1"/>
</dbReference>
<dbReference type="InterPro" id="IPR036249">
    <property type="entry name" value="Thioredoxin-like_sf"/>
</dbReference>
<dbReference type="GO" id="GO:0016709">
    <property type="term" value="F:oxidoreductase activity, acting on paired donors, with incorporation or reduction of molecular oxygen, NAD(P)H as one donor, and incorporation of one atom of oxygen"/>
    <property type="evidence" value="ECO:0007669"/>
    <property type="project" value="UniProtKB-ARBA"/>
</dbReference>
<name>A0A2T0Q1U9_9ACTN</name>